<evidence type="ECO:0000256" key="2">
    <source>
        <dbReference type="ARBA" id="ARBA00007886"/>
    </source>
</evidence>
<dbReference type="NCBIfam" id="TIGR02887">
    <property type="entry name" value="spore_ger_x_C"/>
    <property type="match status" value="1"/>
</dbReference>
<keyword evidence="11" id="KW-1185">Reference proteome</keyword>
<dbReference type="RefSeq" id="WP_120768243.1">
    <property type="nucleotide sequence ID" value="NZ_CP033169.1"/>
</dbReference>
<evidence type="ECO:0000256" key="7">
    <source>
        <dbReference type="ARBA" id="ARBA00023288"/>
    </source>
</evidence>
<name>A0A3G2R2R9_9FIRM</name>
<evidence type="ECO:0000256" key="6">
    <source>
        <dbReference type="ARBA" id="ARBA00023139"/>
    </source>
</evidence>
<evidence type="ECO:0000256" key="3">
    <source>
        <dbReference type="ARBA" id="ARBA00022544"/>
    </source>
</evidence>
<comment type="subcellular location">
    <subcellularLocation>
        <location evidence="1">Membrane</location>
        <topology evidence="1">Lipid-anchor</topology>
    </subcellularLocation>
</comment>
<keyword evidence="5" id="KW-0472">Membrane</keyword>
<feature type="domain" description="Spore germination protein N-terminal" evidence="9">
    <location>
        <begin position="24"/>
        <end position="195"/>
    </location>
</feature>
<comment type="similarity">
    <text evidence="2">Belongs to the GerABKC lipoprotein family.</text>
</comment>
<dbReference type="KEGG" id="bacg:D2962_02380"/>
<dbReference type="InterPro" id="IPR057336">
    <property type="entry name" value="GerAC_N"/>
</dbReference>
<organism evidence="10 11">
    <name type="scientific">Biomaibacter acetigenes</name>
    <dbReference type="NCBI Taxonomy" id="2316383"/>
    <lineage>
        <taxon>Bacteria</taxon>
        <taxon>Bacillati</taxon>
        <taxon>Bacillota</taxon>
        <taxon>Clostridia</taxon>
        <taxon>Thermosediminibacterales</taxon>
        <taxon>Tepidanaerobacteraceae</taxon>
        <taxon>Biomaibacter</taxon>
    </lineage>
</organism>
<feature type="domain" description="Spore germination GerAC-like C-terminal" evidence="8">
    <location>
        <begin position="220"/>
        <end position="386"/>
    </location>
</feature>
<keyword evidence="3" id="KW-0309">Germination</keyword>
<evidence type="ECO:0000259" key="8">
    <source>
        <dbReference type="Pfam" id="PF05504"/>
    </source>
</evidence>
<dbReference type="Proteomes" id="UP000280960">
    <property type="component" value="Chromosome"/>
</dbReference>
<dbReference type="Gene3D" id="6.20.190.10">
    <property type="entry name" value="Nutrient germinant receptor protein C, domain 1"/>
    <property type="match status" value="1"/>
</dbReference>
<dbReference type="GO" id="GO:0016020">
    <property type="term" value="C:membrane"/>
    <property type="evidence" value="ECO:0007669"/>
    <property type="project" value="UniProtKB-SubCell"/>
</dbReference>
<reference evidence="10 11" key="1">
    <citation type="submission" date="2018-10" db="EMBL/GenBank/DDBJ databases">
        <authorList>
            <person name="Zhang X."/>
        </authorList>
    </citation>
    <scope>NUCLEOTIDE SEQUENCE [LARGE SCALE GENOMIC DNA]</scope>
    <source>
        <strain evidence="10 11">SK-G1</strain>
    </source>
</reference>
<dbReference type="InterPro" id="IPR046953">
    <property type="entry name" value="Spore_GerAC-like_C"/>
</dbReference>
<evidence type="ECO:0000313" key="10">
    <source>
        <dbReference type="EMBL" id="AYO29605.1"/>
    </source>
</evidence>
<dbReference type="InterPro" id="IPR038501">
    <property type="entry name" value="Spore_GerAC_C_sf"/>
</dbReference>
<dbReference type="AlphaFoldDB" id="A0A3G2R2R9"/>
<dbReference type="EMBL" id="CP033169">
    <property type="protein sequence ID" value="AYO29605.1"/>
    <property type="molecule type" value="Genomic_DNA"/>
</dbReference>
<accession>A0A3G2R2R9</accession>
<dbReference type="PANTHER" id="PTHR35789:SF1">
    <property type="entry name" value="SPORE GERMINATION PROTEIN B3"/>
    <property type="match status" value="1"/>
</dbReference>
<dbReference type="PANTHER" id="PTHR35789">
    <property type="entry name" value="SPORE GERMINATION PROTEIN B3"/>
    <property type="match status" value="1"/>
</dbReference>
<dbReference type="GO" id="GO:0009847">
    <property type="term" value="P:spore germination"/>
    <property type="evidence" value="ECO:0007669"/>
    <property type="project" value="InterPro"/>
</dbReference>
<protein>
    <submittedName>
        <fullName evidence="10">Ger(X)C family spore germination protein</fullName>
    </submittedName>
</protein>
<gene>
    <name evidence="10" type="ORF">D2962_02380</name>
</gene>
<dbReference type="PROSITE" id="PS51257">
    <property type="entry name" value="PROKAR_LIPOPROTEIN"/>
    <property type="match status" value="1"/>
</dbReference>
<dbReference type="InterPro" id="IPR008844">
    <property type="entry name" value="Spore_GerAC-like"/>
</dbReference>
<dbReference type="Gene3D" id="3.30.300.210">
    <property type="entry name" value="Nutrient germinant receptor protein C, domain 3"/>
    <property type="match status" value="1"/>
</dbReference>
<proteinExistence type="inferred from homology"/>
<sequence>MKKKIAPIIWMIIIATILSGCWSRKELNEVAIVLGTGIDLINEGRVRLTVQVAVPTAFASGEEGKGGQKEAASMEVSADGATIEEAERYLAMKIPREIYWGHCVALIIGENMAKKGVRMITDFFERDREPRETMWVMVAKGTAEDFLKTSSILEKTSSQAVGLLTRMKTGYSVKLMEFTEMLAEDGIQPAVTGVKVINEHHVTGESQQSGAGNKRRVEISGTALFREDRLVGWLDANETRGLLWLKGEPVEGVITVPAPEEPNKMVSIKIKRGSTKKYAGHFNDAPYFTVKIRVEGDMVEQQGRENLATPERMNALEEKMAYEIRKRAELALYRARDIYGVDVFGFGQVYHRRFKSEWRNIKDSWDDIFRQAKVDIQVEAHIREIGLLTRRPGTEK</sequence>
<dbReference type="Pfam" id="PF05504">
    <property type="entry name" value="Spore_GerAC"/>
    <property type="match status" value="1"/>
</dbReference>
<keyword evidence="6" id="KW-0564">Palmitate</keyword>
<evidence type="ECO:0000256" key="4">
    <source>
        <dbReference type="ARBA" id="ARBA00022729"/>
    </source>
</evidence>
<keyword evidence="7" id="KW-0449">Lipoprotein</keyword>
<dbReference type="Pfam" id="PF25198">
    <property type="entry name" value="Spore_GerAC_N"/>
    <property type="match status" value="1"/>
</dbReference>
<evidence type="ECO:0000256" key="5">
    <source>
        <dbReference type="ARBA" id="ARBA00023136"/>
    </source>
</evidence>
<evidence type="ECO:0000256" key="1">
    <source>
        <dbReference type="ARBA" id="ARBA00004635"/>
    </source>
</evidence>
<keyword evidence="4" id="KW-0732">Signal</keyword>
<evidence type="ECO:0000259" key="9">
    <source>
        <dbReference type="Pfam" id="PF25198"/>
    </source>
</evidence>
<evidence type="ECO:0000313" key="11">
    <source>
        <dbReference type="Proteomes" id="UP000280960"/>
    </source>
</evidence>